<comment type="caution">
    <text evidence="3">The sequence shown here is derived from an EMBL/GenBank/DDBJ whole genome shotgun (WGS) entry which is preliminary data.</text>
</comment>
<feature type="coiled-coil region" evidence="1">
    <location>
        <begin position="338"/>
        <end position="368"/>
    </location>
</feature>
<proteinExistence type="predicted"/>
<feature type="region of interest" description="Disordered" evidence="2">
    <location>
        <begin position="375"/>
        <end position="417"/>
    </location>
</feature>
<protein>
    <submittedName>
        <fullName evidence="3">Competence protein CoiA-like protein</fullName>
    </submittedName>
</protein>
<keyword evidence="1" id="KW-0175">Coiled coil</keyword>
<evidence type="ECO:0000256" key="2">
    <source>
        <dbReference type="SAM" id="MobiDB-lite"/>
    </source>
</evidence>
<accession>A0A2T0QKV8</accession>
<dbReference type="EMBL" id="PVZF01000043">
    <property type="protein sequence ID" value="PRY04923.1"/>
    <property type="molecule type" value="Genomic_DNA"/>
</dbReference>
<gene>
    <name evidence="3" type="ORF">CLV37_1435</name>
</gene>
<evidence type="ECO:0000313" key="3">
    <source>
        <dbReference type="EMBL" id="PRY04923.1"/>
    </source>
</evidence>
<reference evidence="3 4" key="1">
    <citation type="submission" date="2018-03" db="EMBL/GenBank/DDBJ databases">
        <title>Genomic Encyclopedia of Archaeal and Bacterial Type Strains, Phase II (KMG-II): from individual species to whole genera.</title>
        <authorList>
            <person name="Goeker M."/>
        </authorList>
    </citation>
    <scope>NUCLEOTIDE SEQUENCE [LARGE SCALE GENOMIC DNA]</scope>
    <source>
        <strain evidence="3 4">DSM 19711</strain>
    </source>
</reference>
<name>A0A2T0QKV8_9ACTN</name>
<organism evidence="3 4">
    <name type="scientific">Kineococcus rhizosphaerae</name>
    <dbReference type="NCBI Taxonomy" id="559628"/>
    <lineage>
        <taxon>Bacteria</taxon>
        <taxon>Bacillati</taxon>
        <taxon>Actinomycetota</taxon>
        <taxon>Actinomycetes</taxon>
        <taxon>Kineosporiales</taxon>
        <taxon>Kineosporiaceae</taxon>
        <taxon>Kineococcus</taxon>
    </lineage>
</organism>
<dbReference type="Proteomes" id="UP000238083">
    <property type="component" value="Unassembled WGS sequence"/>
</dbReference>
<feature type="region of interest" description="Disordered" evidence="2">
    <location>
        <begin position="239"/>
        <end position="292"/>
    </location>
</feature>
<evidence type="ECO:0000256" key="1">
    <source>
        <dbReference type="SAM" id="Coils"/>
    </source>
</evidence>
<keyword evidence="4" id="KW-1185">Reference proteome</keyword>
<dbReference type="AlphaFoldDB" id="A0A2T0QKV8"/>
<evidence type="ECO:0000313" key="4">
    <source>
        <dbReference type="Proteomes" id="UP000238083"/>
    </source>
</evidence>
<feature type="region of interest" description="Disordered" evidence="2">
    <location>
        <begin position="163"/>
        <end position="185"/>
    </location>
</feature>
<dbReference type="PROSITE" id="PS51257">
    <property type="entry name" value="PROKAR_LIPOPROTEIN"/>
    <property type="match status" value="1"/>
</dbReference>
<sequence length="513" mass="56104">MSAPSRREAAWRLQTAHPQGFWCSSAAGGCGQALVLAAGAVRAPYFRHASGQIRDCLSFRDEHALERGYLHLVIQLQLHRWLINQGYEVTLEHRFTDASRADVHVTAHGHDSGRASAHAAAPARGHNATAGTCDAAPAPEDVHIRWTISDPGAGFDLDLPVRKDPTVSSPEPVSPRLEGSGALQPGTQTLEVQLSAISYQDLLRRDARYRRHTGHVTWLFGGRARALAGIQREQHGVSFGLWPRPRHSSTTPHDERPSVPDRVLGGALRAAEKSGRELATAASGDTTREAEDDEVEVWIGTCHPGDQTHWVPLHQCVLQADGLWTPTRDQALAEHHAAEAARVAREEREQLRARLEAQQRERERAALAERLRRHHLHHDQSGQHDGPGDAAPPGYGARGPGRHRPLQPPRPGPTQYTAGFLSIHPEVKHFALPASGGWLHSLPKQLQEPARLIAYRVSVLQASGPLSDLGFLDVADPERLIPHALQHAGVITLGPLNWSRRGPESRTDSPTDG</sequence>